<dbReference type="EMBL" id="FN653047">
    <property type="protein sequence ID" value="CBY09691.1"/>
    <property type="molecule type" value="Genomic_DNA"/>
</dbReference>
<organism evidence="6">
    <name type="scientific">Oikopleura dioica</name>
    <name type="common">Tunicate</name>
    <dbReference type="NCBI Taxonomy" id="34765"/>
    <lineage>
        <taxon>Eukaryota</taxon>
        <taxon>Metazoa</taxon>
        <taxon>Chordata</taxon>
        <taxon>Tunicata</taxon>
        <taxon>Appendicularia</taxon>
        <taxon>Copelata</taxon>
        <taxon>Oikopleuridae</taxon>
        <taxon>Oikopleura</taxon>
    </lineage>
</organism>
<dbReference type="OrthoDB" id="1932312at2759"/>
<dbReference type="Pfam" id="PF00400">
    <property type="entry name" value="WD40"/>
    <property type="match status" value="2"/>
</dbReference>
<feature type="compositionally biased region" description="Polar residues" evidence="5">
    <location>
        <begin position="191"/>
        <end position="208"/>
    </location>
</feature>
<keyword evidence="2 4" id="KW-0853">WD repeat</keyword>
<feature type="compositionally biased region" description="Basic and acidic residues" evidence="5">
    <location>
        <begin position="209"/>
        <end position="233"/>
    </location>
</feature>
<evidence type="ECO:0000313" key="6">
    <source>
        <dbReference type="EMBL" id="CBY09691.1"/>
    </source>
</evidence>
<protein>
    <recommendedName>
        <fullName evidence="1">WD repeat-containing protein 44</fullName>
    </recommendedName>
</protein>
<evidence type="ECO:0000313" key="7">
    <source>
        <dbReference type="Proteomes" id="UP000001307"/>
    </source>
</evidence>
<evidence type="ECO:0000256" key="1">
    <source>
        <dbReference type="ARBA" id="ARBA00021207"/>
    </source>
</evidence>
<dbReference type="InParanoid" id="E4XG93"/>
<dbReference type="SMART" id="SM00320">
    <property type="entry name" value="WD40"/>
    <property type="match status" value="4"/>
</dbReference>
<dbReference type="Gene3D" id="2.130.10.10">
    <property type="entry name" value="YVTN repeat-like/Quinoprotein amine dehydrogenase"/>
    <property type="match status" value="1"/>
</dbReference>
<dbReference type="InterPro" id="IPR015943">
    <property type="entry name" value="WD40/YVTN_repeat-like_dom_sf"/>
</dbReference>
<sequence length="616" mass="68820">MSSSDEFYDAESDTVEDLDTPTVDGNSASFIISDGEQDDLPKPRLPAKEKPPRPPPPKFGISKSVPRPNTLPVNFRLGTGFHSKKSSSRQDDALLTPNSTIDSITADFTKRLFAPKNLDEDFSGTSSVDSVFENLAKSKTSSLDRRRKKFEDDSKRSSLDSDKMNSRYFSCAELVEEINGDAKLKRDDSIRSSLRSTHSRMTAKTSASLRRDSHRESELTSHNEVGKADRQSVENERVCDEFVAPQSPPALVTCESISSLSSEMSSIASSASAMARKVKGIHQNFKSRFLKFRRPTIKTNSRSSQLSIDAELDSASEAMSKKSDSSGNLKIKTSKKMMKASSNNLPLSDLTFAQELSDQSKSSPIYILKLNSDSNLLAAGGKDSQISVYILNSAREKYKMKFDAESDNLFCDVPFRQYFGHNGDILDLAWSKKSGDDWLLSASSDCSVCLWHMSKLEAILTLKHPEAVKCVSFHPEHPTFFASGSVDGIVRFCLDLKTGKSSRALNSFDLASGFSLLNYYTEIVVSEKPVTGISTVDEKSSVLVTSGDSRIRIFSLESLQMISRYKGFFLFSLFVKQLVRCVYNRASYNLSRVLFNEQTYFLRIRRWRYLLLANFQ</sequence>
<evidence type="ECO:0000256" key="4">
    <source>
        <dbReference type="PROSITE-ProRule" id="PRU00221"/>
    </source>
</evidence>
<dbReference type="PROSITE" id="PS50082">
    <property type="entry name" value="WD_REPEATS_2"/>
    <property type="match status" value="1"/>
</dbReference>
<keyword evidence="7" id="KW-1185">Reference proteome</keyword>
<dbReference type="SUPFAM" id="SSF50978">
    <property type="entry name" value="WD40 repeat-like"/>
    <property type="match status" value="1"/>
</dbReference>
<dbReference type="InterPro" id="IPR036322">
    <property type="entry name" value="WD40_repeat_dom_sf"/>
</dbReference>
<evidence type="ECO:0000256" key="3">
    <source>
        <dbReference type="ARBA" id="ARBA00022737"/>
    </source>
</evidence>
<dbReference type="InterPro" id="IPR040324">
    <property type="entry name" value="WDR44/Dgr2"/>
</dbReference>
<dbReference type="AlphaFoldDB" id="E4XG93"/>
<dbReference type="InterPro" id="IPR001680">
    <property type="entry name" value="WD40_rpt"/>
</dbReference>
<feature type="region of interest" description="Disordered" evidence="5">
    <location>
        <begin position="141"/>
        <end position="161"/>
    </location>
</feature>
<feature type="compositionally biased region" description="Acidic residues" evidence="5">
    <location>
        <begin position="1"/>
        <end position="19"/>
    </location>
</feature>
<feature type="region of interest" description="Disordered" evidence="5">
    <location>
        <begin position="1"/>
        <end position="97"/>
    </location>
</feature>
<feature type="repeat" description="WD" evidence="4">
    <location>
        <begin position="418"/>
        <end position="461"/>
    </location>
</feature>
<feature type="region of interest" description="Disordered" evidence="5">
    <location>
        <begin position="186"/>
        <end position="233"/>
    </location>
</feature>
<reference evidence="6" key="1">
    <citation type="journal article" date="2010" name="Science">
        <title>Plasticity of animal genome architecture unmasked by rapid evolution of a pelagic tunicate.</title>
        <authorList>
            <person name="Denoeud F."/>
            <person name="Henriet S."/>
            <person name="Mungpakdee S."/>
            <person name="Aury J.M."/>
            <person name="Da Silva C."/>
            <person name="Brinkmann H."/>
            <person name="Mikhaleva J."/>
            <person name="Olsen L.C."/>
            <person name="Jubin C."/>
            <person name="Canestro C."/>
            <person name="Bouquet J.M."/>
            <person name="Danks G."/>
            <person name="Poulain J."/>
            <person name="Campsteijn C."/>
            <person name="Adamski M."/>
            <person name="Cross I."/>
            <person name="Yadetie F."/>
            <person name="Muffato M."/>
            <person name="Louis A."/>
            <person name="Butcher S."/>
            <person name="Tsagkogeorga G."/>
            <person name="Konrad A."/>
            <person name="Singh S."/>
            <person name="Jensen M.F."/>
            <person name="Cong E.H."/>
            <person name="Eikeseth-Otteraa H."/>
            <person name="Noel B."/>
            <person name="Anthouard V."/>
            <person name="Porcel B.M."/>
            <person name="Kachouri-Lafond R."/>
            <person name="Nishino A."/>
            <person name="Ugolini M."/>
            <person name="Chourrout P."/>
            <person name="Nishida H."/>
            <person name="Aasland R."/>
            <person name="Huzurbazar S."/>
            <person name="Westhof E."/>
            <person name="Delsuc F."/>
            <person name="Lehrach H."/>
            <person name="Reinhardt R."/>
            <person name="Weissenbach J."/>
            <person name="Roy S.W."/>
            <person name="Artiguenave F."/>
            <person name="Postlethwait J.H."/>
            <person name="Manak J.R."/>
            <person name="Thompson E.M."/>
            <person name="Jaillon O."/>
            <person name="Du Pasquier L."/>
            <person name="Boudinot P."/>
            <person name="Liberles D.A."/>
            <person name="Volff J.N."/>
            <person name="Philippe H."/>
            <person name="Lenhard B."/>
            <person name="Roest Crollius H."/>
            <person name="Wincker P."/>
            <person name="Chourrout D."/>
        </authorList>
    </citation>
    <scope>NUCLEOTIDE SEQUENCE [LARGE SCALE GENOMIC DNA]</scope>
</reference>
<proteinExistence type="predicted"/>
<keyword evidence="3" id="KW-0677">Repeat</keyword>
<name>E4XG93_OIKDI</name>
<dbReference type="FunCoup" id="E4XG93">
    <property type="interactions" value="106"/>
</dbReference>
<dbReference type="PANTHER" id="PTHR14221:SF0">
    <property type="entry name" value="WD REPEAT-CONTAINING PROTEIN 44"/>
    <property type="match status" value="1"/>
</dbReference>
<accession>E4XG93</accession>
<feature type="compositionally biased region" description="Basic and acidic residues" evidence="5">
    <location>
        <begin position="39"/>
        <end position="52"/>
    </location>
</feature>
<dbReference type="Proteomes" id="UP000001307">
    <property type="component" value="Unassembled WGS sequence"/>
</dbReference>
<evidence type="ECO:0000256" key="2">
    <source>
        <dbReference type="ARBA" id="ARBA00022574"/>
    </source>
</evidence>
<feature type="compositionally biased region" description="Basic and acidic residues" evidence="5">
    <location>
        <begin position="149"/>
        <end position="161"/>
    </location>
</feature>
<dbReference type="PANTHER" id="PTHR14221">
    <property type="entry name" value="WD REPEAT DOMAIN 44"/>
    <property type="match status" value="1"/>
</dbReference>
<gene>
    <name evidence="6" type="ORF">GSOID_T00010501001</name>
</gene>
<evidence type="ECO:0000256" key="5">
    <source>
        <dbReference type="SAM" id="MobiDB-lite"/>
    </source>
</evidence>